<protein>
    <recommendedName>
        <fullName evidence="5">Reverse transcriptase</fullName>
    </recommendedName>
</protein>
<comment type="caution">
    <text evidence="3">The sequence shown here is derived from an EMBL/GenBank/DDBJ whole genome shotgun (WGS) entry which is preliminary data.</text>
</comment>
<sequence length="526" mass="59763">MRMLFGITRCIHEDMNTELIEHFRSEEVREAMKNVAPSKATFVLGKHITDNALIAYDVLQSLKQKKSGVRGHFAMKLDVIERWNICAREKFEILKRIEAMRPTCPNNVSSIKNKQIGATIRVRVSSNLEKYLGLPTMIGKRKKEAFEREFISVIGGGCASRKHKGGLGFKELTKFNIAILAKQGWLLLPIFYLEEHMGSQKTSGARHGLEGWKRETATWKLEVLRKLFVEEQVNKILTILVAEVDLDDERVWRGDSIGVFSAKSGYKWLLSEEVTAAQGEMLQQATLLQNFYNKLWKFQVASKIKITTWKIANNCIPMFDNLQVRNLQVVNICPLCHTIEESVSHIFRDCMFIESVLQGLGVDVSPIWYHRNKVYHQGEKQNIVGLVTFIKAYYSDSTFTESVISTPMNQMNSIWTPPGINEVKCNFDATFNKCMFSSVFGIIFRDSEGHILATCAYPNSFMADATTVQAKACLQAVMVAEELGFRRLVVEGDSLIVIKKIRSSENDRSSISMIIKEIKKGAQGYE</sequence>
<dbReference type="PANTHER" id="PTHR47074:SF61">
    <property type="entry name" value="RNASE H TYPE-1 DOMAIN-CONTAINING PROTEIN"/>
    <property type="match status" value="1"/>
</dbReference>
<proteinExistence type="predicted"/>
<dbReference type="Gene3D" id="3.30.420.10">
    <property type="entry name" value="Ribonuclease H-like superfamily/Ribonuclease H"/>
    <property type="match status" value="1"/>
</dbReference>
<evidence type="ECO:0000313" key="4">
    <source>
        <dbReference type="Proteomes" id="UP000593575"/>
    </source>
</evidence>
<evidence type="ECO:0008006" key="5">
    <source>
        <dbReference type="Google" id="ProtNLM"/>
    </source>
</evidence>
<dbReference type="AlphaFoldDB" id="A0A7J9JZI9"/>
<accession>A0A7J9JZI9</accession>
<dbReference type="Pfam" id="PF13456">
    <property type="entry name" value="RVT_3"/>
    <property type="match status" value="1"/>
</dbReference>
<dbReference type="PANTHER" id="PTHR47074">
    <property type="entry name" value="BNAC02G40300D PROTEIN"/>
    <property type="match status" value="1"/>
</dbReference>
<dbReference type="Pfam" id="PF13966">
    <property type="entry name" value="zf-RVT"/>
    <property type="match status" value="1"/>
</dbReference>
<dbReference type="InterPro" id="IPR036397">
    <property type="entry name" value="RNaseH_sf"/>
</dbReference>
<dbReference type="Proteomes" id="UP000593575">
    <property type="component" value="Unassembled WGS sequence"/>
</dbReference>
<feature type="non-terminal residue" evidence="3">
    <location>
        <position position="1"/>
    </location>
</feature>
<dbReference type="InterPro" id="IPR002156">
    <property type="entry name" value="RNaseH_domain"/>
</dbReference>
<gene>
    <name evidence="3" type="ORF">Goarm_005232</name>
</gene>
<evidence type="ECO:0000313" key="3">
    <source>
        <dbReference type="EMBL" id="MBA0839519.1"/>
    </source>
</evidence>
<dbReference type="GO" id="GO:0004523">
    <property type="term" value="F:RNA-DNA hybrid ribonuclease activity"/>
    <property type="evidence" value="ECO:0007669"/>
    <property type="project" value="InterPro"/>
</dbReference>
<name>A0A7J9JZI9_9ROSI</name>
<dbReference type="InterPro" id="IPR044730">
    <property type="entry name" value="RNase_H-like_dom_plant"/>
</dbReference>
<dbReference type="InterPro" id="IPR026960">
    <property type="entry name" value="RVT-Znf"/>
</dbReference>
<evidence type="ECO:0000259" key="1">
    <source>
        <dbReference type="Pfam" id="PF13456"/>
    </source>
</evidence>
<organism evidence="3 4">
    <name type="scientific">Gossypium armourianum</name>
    <dbReference type="NCBI Taxonomy" id="34283"/>
    <lineage>
        <taxon>Eukaryota</taxon>
        <taxon>Viridiplantae</taxon>
        <taxon>Streptophyta</taxon>
        <taxon>Embryophyta</taxon>
        <taxon>Tracheophyta</taxon>
        <taxon>Spermatophyta</taxon>
        <taxon>Magnoliopsida</taxon>
        <taxon>eudicotyledons</taxon>
        <taxon>Gunneridae</taxon>
        <taxon>Pentapetalae</taxon>
        <taxon>rosids</taxon>
        <taxon>malvids</taxon>
        <taxon>Malvales</taxon>
        <taxon>Malvaceae</taxon>
        <taxon>Malvoideae</taxon>
        <taxon>Gossypium</taxon>
    </lineage>
</organism>
<feature type="domain" description="RNase H type-1" evidence="1">
    <location>
        <begin position="426"/>
        <end position="520"/>
    </location>
</feature>
<dbReference type="GO" id="GO:0003676">
    <property type="term" value="F:nucleic acid binding"/>
    <property type="evidence" value="ECO:0007669"/>
    <property type="project" value="InterPro"/>
</dbReference>
<reference evidence="3 4" key="1">
    <citation type="journal article" date="2019" name="Genome Biol. Evol.">
        <title>Insights into the evolution of the New World diploid cottons (Gossypium, subgenus Houzingenia) based on genome sequencing.</title>
        <authorList>
            <person name="Grover C.E."/>
            <person name="Arick M.A. 2nd"/>
            <person name="Thrash A."/>
            <person name="Conover J.L."/>
            <person name="Sanders W.S."/>
            <person name="Peterson D.G."/>
            <person name="Frelichowski J.E."/>
            <person name="Scheffler J.A."/>
            <person name="Scheffler B.E."/>
            <person name="Wendel J.F."/>
        </authorList>
    </citation>
    <scope>NUCLEOTIDE SEQUENCE [LARGE SCALE GENOMIC DNA]</scope>
    <source>
        <strain evidence="3">6</strain>
        <tissue evidence="3">Leaf</tissue>
    </source>
</reference>
<keyword evidence="4" id="KW-1185">Reference proteome</keyword>
<dbReference type="InterPro" id="IPR052929">
    <property type="entry name" value="RNase_H-like_EbsB-rel"/>
</dbReference>
<feature type="domain" description="Reverse transcriptase zinc-binding" evidence="2">
    <location>
        <begin position="280"/>
        <end position="354"/>
    </location>
</feature>
<dbReference type="EMBL" id="JABFAE010000010">
    <property type="protein sequence ID" value="MBA0839519.1"/>
    <property type="molecule type" value="Genomic_DNA"/>
</dbReference>
<dbReference type="CDD" id="cd06222">
    <property type="entry name" value="RNase_H_like"/>
    <property type="match status" value="1"/>
</dbReference>
<evidence type="ECO:0000259" key="2">
    <source>
        <dbReference type="Pfam" id="PF13966"/>
    </source>
</evidence>